<gene>
    <name evidence="3 4 5 6" type="primary">C3H14orf180</name>
</gene>
<protein>
    <submittedName>
        <fullName evidence="3 4">Nutritionally-regulated adipose and cardiac enriched protein homolog isoform X1</fullName>
    </submittedName>
</protein>
<feature type="compositionally biased region" description="Pro residues" evidence="1">
    <location>
        <begin position="118"/>
        <end position="129"/>
    </location>
</feature>
<feature type="compositionally biased region" description="Low complexity" evidence="1">
    <location>
        <begin position="130"/>
        <end position="144"/>
    </location>
</feature>
<evidence type="ECO:0000313" key="2">
    <source>
        <dbReference type="Proteomes" id="UP001652580"/>
    </source>
</evidence>
<accession>A0ABM3T786</accession>
<evidence type="ECO:0000313" key="6">
    <source>
        <dbReference type="RefSeq" id="XP_057397953.1"/>
    </source>
</evidence>
<feature type="compositionally biased region" description="Gly residues" evidence="1">
    <location>
        <begin position="12"/>
        <end position="24"/>
    </location>
</feature>
<dbReference type="RefSeq" id="XP_057397953.1">
    <property type="nucleotide sequence ID" value="XM_057541970.1"/>
</dbReference>
<feature type="compositionally biased region" description="Low complexity" evidence="1">
    <location>
        <begin position="90"/>
        <end position="110"/>
    </location>
</feature>
<reference evidence="3 4" key="1">
    <citation type="submission" date="2025-05" db="UniProtKB">
        <authorList>
            <consortium name="RefSeq"/>
        </authorList>
    </citation>
    <scope>IDENTIFICATION</scope>
</reference>
<dbReference type="GeneID" id="103011147"/>
<keyword evidence="2" id="KW-1185">Reference proteome</keyword>
<evidence type="ECO:0000313" key="4">
    <source>
        <dbReference type="RefSeq" id="XP_057397951.1"/>
    </source>
</evidence>
<sequence length="231" mass="23746">MRTRLQAHPRPGRGGCGRALGGRQEGPPLYPETKPTGAPQPWGRATEDHEARAVPRAPGGGRPLHRLQGALRHGQGARPAQAPRRRPDPAADGVRPAAAGAGAVLQPGRARGAGPGGAPGPAPGPPPAPAARGPGLLASPPAALTADAHLPRAQGAALQRESPRSGWGLPDSPEPWTQRGCCRQGDWERGAHGLRSDVGCCRRPPSSKQAAPPISHVGVPCEALGEQEFHH</sequence>
<dbReference type="RefSeq" id="XP_057397951.1">
    <property type="nucleotide sequence ID" value="XM_057541968.1"/>
</dbReference>
<evidence type="ECO:0000313" key="3">
    <source>
        <dbReference type="RefSeq" id="XP_057397950.1"/>
    </source>
</evidence>
<dbReference type="RefSeq" id="XP_057397952.1">
    <property type="nucleotide sequence ID" value="XM_057541969.1"/>
</dbReference>
<proteinExistence type="predicted"/>
<evidence type="ECO:0000256" key="1">
    <source>
        <dbReference type="SAM" id="MobiDB-lite"/>
    </source>
</evidence>
<dbReference type="RefSeq" id="XP_057397950.1">
    <property type="nucleotide sequence ID" value="XM_057541967.1"/>
</dbReference>
<feature type="compositionally biased region" description="Basic residues" evidence="1">
    <location>
        <begin position="1"/>
        <end position="11"/>
    </location>
</feature>
<feature type="region of interest" description="Disordered" evidence="1">
    <location>
        <begin position="1"/>
        <end position="176"/>
    </location>
</feature>
<organism evidence="2 3">
    <name type="scientific">Balaenoptera acutorostrata</name>
    <name type="common">Common minke whale</name>
    <name type="synonym">Balaena rostrata</name>
    <dbReference type="NCBI Taxonomy" id="9767"/>
    <lineage>
        <taxon>Eukaryota</taxon>
        <taxon>Metazoa</taxon>
        <taxon>Chordata</taxon>
        <taxon>Craniata</taxon>
        <taxon>Vertebrata</taxon>
        <taxon>Euteleostomi</taxon>
        <taxon>Mammalia</taxon>
        <taxon>Eutheria</taxon>
        <taxon>Laurasiatheria</taxon>
        <taxon>Artiodactyla</taxon>
        <taxon>Whippomorpha</taxon>
        <taxon>Cetacea</taxon>
        <taxon>Mysticeti</taxon>
        <taxon>Balaenopteridae</taxon>
        <taxon>Balaenoptera</taxon>
    </lineage>
</organism>
<name>A0ABM3T786_BALAC</name>
<dbReference type="Proteomes" id="UP001652580">
    <property type="component" value="Chromosome 3"/>
</dbReference>
<evidence type="ECO:0000313" key="5">
    <source>
        <dbReference type="RefSeq" id="XP_057397952.1"/>
    </source>
</evidence>